<evidence type="ECO:0000256" key="5">
    <source>
        <dbReference type="ARBA" id="ARBA00022597"/>
    </source>
</evidence>
<dbReference type="RefSeq" id="WP_168105120.1">
    <property type="nucleotide sequence ID" value="NZ_CP051215.1"/>
</dbReference>
<dbReference type="CDD" id="cd05569">
    <property type="entry name" value="PTS_IIB_fructose"/>
    <property type="match status" value="1"/>
</dbReference>
<keyword evidence="5" id="KW-0762">Sugar transport</keyword>
<dbReference type="NCBIfam" id="TIGR01427">
    <property type="entry name" value="PTS_IIC_fructo"/>
    <property type="match status" value="1"/>
</dbReference>
<dbReference type="GO" id="GO:0022877">
    <property type="term" value="F:protein-N(PI)-phosphohistidine-fructose phosphotransferase system transporter activity"/>
    <property type="evidence" value="ECO:0007669"/>
    <property type="project" value="InterPro"/>
</dbReference>
<dbReference type="InterPro" id="IPR036095">
    <property type="entry name" value="PTS_EIIB-like_sf"/>
</dbReference>
<dbReference type="PANTHER" id="PTHR30505">
    <property type="entry name" value="FRUCTOSE-LIKE PERMEASE"/>
    <property type="match status" value="1"/>
</dbReference>
<keyword evidence="16" id="KW-1185">Reference proteome</keyword>
<dbReference type="Pfam" id="PF02302">
    <property type="entry name" value="PTS_IIB"/>
    <property type="match status" value="1"/>
</dbReference>
<dbReference type="GO" id="GO:0090563">
    <property type="term" value="F:protein-phosphocysteine-sugar phosphotransferase activity"/>
    <property type="evidence" value="ECO:0007669"/>
    <property type="project" value="TreeGrafter"/>
</dbReference>
<evidence type="ECO:0000256" key="1">
    <source>
        <dbReference type="ARBA" id="ARBA00004429"/>
    </source>
</evidence>
<dbReference type="SUPFAM" id="SSF52794">
    <property type="entry name" value="PTS system IIB component-like"/>
    <property type="match status" value="1"/>
</dbReference>
<evidence type="ECO:0000259" key="14">
    <source>
        <dbReference type="PROSITE" id="PS51104"/>
    </source>
</evidence>
<dbReference type="Gene3D" id="3.40.50.2300">
    <property type="match status" value="1"/>
</dbReference>
<dbReference type="PANTHER" id="PTHR30505:SF0">
    <property type="entry name" value="FRUCTOSE-LIKE PTS SYSTEM EIIBC COMPONENT-RELATED"/>
    <property type="match status" value="1"/>
</dbReference>
<feature type="transmembrane region" description="Helical" evidence="12">
    <location>
        <begin position="304"/>
        <end position="327"/>
    </location>
</feature>
<feature type="transmembrane region" description="Helical" evidence="12">
    <location>
        <begin position="339"/>
        <end position="358"/>
    </location>
</feature>
<dbReference type="InterPro" id="IPR003352">
    <property type="entry name" value="PTS_EIIC"/>
</dbReference>
<accession>A0A846TT09</accession>
<dbReference type="InterPro" id="IPR050864">
    <property type="entry name" value="Bacterial_PTS_Sugar_Transport"/>
</dbReference>
<keyword evidence="4" id="KW-0597">Phosphoprotein</keyword>
<feature type="transmembrane region" description="Helical" evidence="12">
    <location>
        <begin position="194"/>
        <end position="219"/>
    </location>
</feature>
<dbReference type="GO" id="GO:0009401">
    <property type="term" value="P:phosphoenolpyruvate-dependent sugar phosphotransferase system"/>
    <property type="evidence" value="ECO:0007669"/>
    <property type="project" value="UniProtKB-KW"/>
</dbReference>
<dbReference type="Pfam" id="PF02378">
    <property type="entry name" value="PTS_EIIC"/>
    <property type="match status" value="1"/>
</dbReference>
<evidence type="ECO:0000256" key="10">
    <source>
        <dbReference type="ARBA" id="ARBA00022989"/>
    </source>
</evidence>
<organism evidence="15 16">
    <name type="scientific">Spiroplasma platyhelix PALS-1</name>
    <dbReference type="NCBI Taxonomy" id="1276218"/>
    <lineage>
        <taxon>Bacteria</taxon>
        <taxon>Bacillati</taxon>
        <taxon>Mycoplasmatota</taxon>
        <taxon>Mollicutes</taxon>
        <taxon>Entomoplasmatales</taxon>
        <taxon>Spiroplasmataceae</taxon>
        <taxon>Spiroplasma</taxon>
    </lineage>
</organism>
<keyword evidence="9" id="KW-0418">Kinase</keyword>
<feature type="transmembrane region" description="Helical" evidence="12">
    <location>
        <begin position="461"/>
        <end position="490"/>
    </location>
</feature>
<feature type="domain" description="PTS EIIC type-2" evidence="14">
    <location>
        <begin position="151"/>
        <end position="534"/>
    </location>
</feature>
<keyword evidence="8 12" id="KW-0812">Transmembrane</keyword>
<evidence type="ECO:0000256" key="12">
    <source>
        <dbReference type="SAM" id="Phobius"/>
    </source>
</evidence>
<dbReference type="InterPro" id="IPR003501">
    <property type="entry name" value="PTS_EIIB_2/3"/>
</dbReference>
<dbReference type="InterPro" id="IPR013014">
    <property type="entry name" value="PTS_EIIC_2"/>
</dbReference>
<proteinExistence type="predicted"/>
<dbReference type="PROSITE" id="PS51104">
    <property type="entry name" value="PTS_EIIC_TYPE_2"/>
    <property type="match status" value="1"/>
</dbReference>
<gene>
    <name evidence="15" type="ORF">HER12_02605</name>
</gene>
<dbReference type="PROSITE" id="PS51099">
    <property type="entry name" value="PTS_EIIB_TYPE_2"/>
    <property type="match status" value="1"/>
</dbReference>
<protein>
    <submittedName>
        <fullName evidence="15">PTS transporter subunit EIIC</fullName>
    </submittedName>
</protein>
<evidence type="ECO:0000256" key="4">
    <source>
        <dbReference type="ARBA" id="ARBA00022553"/>
    </source>
</evidence>
<evidence type="ECO:0000256" key="9">
    <source>
        <dbReference type="ARBA" id="ARBA00022777"/>
    </source>
</evidence>
<dbReference type="AlphaFoldDB" id="A0A846TT09"/>
<evidence type="ECO:0000256" key="3">
    <source>
        <dbReference type="ARBA" id="ARBA00022475"/>
    </source>
</evidence>
<dbReference type="NCBIfam" id="TIGR00829">
    <property type="entry name" value="FRU"/>
    <property type="match status" value="1"/>
</dbReference>
<name>A0A846TT09_9MOLU</name>
<evidence type="ECO:0000313" key="15">
    <source>
        <dbReference type="EMBL" id="NKE38645.1"/>
    </source>
</evidence>
<dbReference type="Proteomes" id="UP000584587">
    <property type="component" value="Unassembled WGS sequence"/>
</dbReference>
<feature type="transmembrane region" description="Helical" evidence="12">
    <location>
        <begin position="264"/>
        <end position="284"/>
    </location>
</feature>
<evidence type="ECO:0000256" key="6">
    <source>
        <dbReference type="ARBA" id="ARBA00022679"/>
    </source>
</evidence>
<feature type="transmembrane region" description="Helical" evidence="12">
    <location>
        <begin position="510"/>
        <end position="534"/>
    </location>
</feature>
<dbReference type="GO" id="GO:0016301">
    <property type="term" value="F:kinase activity"/>
    <property type="evidence" value="ECO:0007669"/>
    <property type="project" value="UniProtKB-KW"/>
</dbReference>
<evidence type="ECO:0000313" key="16">
    <source>
        <dbReference type="Proteomes" id="UP000584587"/>
    </source>
</evidence>
<keyword evidence="3" id="KW-1003">Cell membrane</keyword>
<comment type="caution">
    <text evidence="15">The sequence shown here is derived from an EMBL/GenBank/DDBJ whole genome shotgun (WGS) entry which is preliminary data.</text>
</comment>
<keyword evidence="6" id="KW-0808">Transferase</keyword>
<feature type="domain" description="PTS EIIB type-2" evidence="13">
    <location>
        <begin position="23"/>
        <end position="119"/>
    </location>
</feature>
<dbReference type="InterPro" id="IPR013011">
    <property type="entry name" value="PTS_EIIB_2"/>
</dbReference>
<reference evidence="15 16" key="1">
    <citation type="submission" date="2020-04" db="EMBL/GenBank/DDBJ databases">
        <title>Complete genome sequence of Spiroplasma platyhelix ATCC 51748, an insect isolate.</title>
        <authorList>
            <person name="Green E.A."/>
            <person name="Klassen J.L."/>
        </authorList>
    </citation>
    <scope>NUCLEOTIDE SEQUENCE [LARGE SCALE GENOMIC DNA]</scope>
    <source>
        <strain evidence="15 16">PALS-1</strain>
    </source>
</reference>
<keyword evidence="10 12" id="KW-1133">Transmembrane helix</keyword>
<evidence type="ECO:0000259" key="13">
    <source>
        <dbReference type="PROSITE" id="PS51099"/>
    </source>
</evidence>
<dbReference type="InterPro" id="IPR003353">
    <property type="entry name" value="PTS_IIB_fruc"/>
</dbReference>
<evidence type="ECO:0000256" key="7">
    <source>
        <dbReference type="ARBA" id="ARBA00022683"/>
    </source>
</evidence>
<evidence type="ECO:0000256" key="11">
    <source>
        <dbReference type="ARBA" id="ARBA00023136"/>
    </source>
</evidence>
<feature type="transmembrane region" description="Helical" evidence="12">
    <location>
        <begin position="394"/>
        <end position="413"/>
    </location>
</feature>
<feature type="transmembrane region" description="Helical" evidence="12">
    <location>
        <begin position="155"/>
        <end position="179"/>
    </location>
</feature>
<keyword evidence="2" id="KW-0813">Transport</keyword>
<dbReference type="GO" id="GO:0005886">
    <property type="term" value="C:plasma membrane"/>
    <property type="evidence" value="ECO:0007669"/>
    <property type="project" value="UniProtKB-SubCell"/>
</dbReference>
<evidence type="ECO:0000256" key="2">
    <source>
        <dbReference type="ARBA" id="ARBA00022448"/>
    </source>
</evidence>
<keyword evidence="11 12" id="KW-0472">Membrane</keyword>
<dbReference type="InterPro" id="IPR006327">
    <property type="entry name" value="PTS_IIC_fruc"/>
</dbReference>
<comment type="subcellular location">
    <subcellularLocation>
        <location evidence="1">Cell inner membrane</location>
        <topology evidence="1">Multi-pass membrane protein</topology>
    </subcellularLocation>
</comment>
<dbReference type="GO" id="GO:0005351">
    <property type="term" value="F:carbohydrate:proton symporter activity"/>
    <property type="evidence" value="ECO:0007669"/>
    <property type="project" value="InterPro"/>
</dbReference>
<evidence type="ECO:0000256" key="8">
    <source>
        <dbReference type="ARBA" id="ARBA00022692"/>
    </source>
</evidence>
<sequence>MASKATSKKQDHKEETNVKFPEVIAITACPTGIAHTYMAKEKILEAAKELKMTCKVETQGRSGNEDVLTAEEINHAKVIIFAADKALIGVERFNGKQVLEVGTKDAILDSKKLINNYLEGKTEGKAKLTVINQSGGGGENIEFSFKNFKYITRNLLAGVSRMLPFVVAGGIILGIGFLLDSGNSGGDFGVTRGVAAWFSGLGKVIFSMMIPILGAYICYAIVGPQGLLPGMVAGLIANAPEMLYKTDGTGWTNTWGRIFPSIQNFNSGFFGAIIGAYLVAFVVYGLTKGMKKMPKSLQGVRDIVFIPVISALAAGVIMFVINIPLGYLNYGLGLGLTEMAKHNLSALAGLIVGVMMAVDMGGPINKAAYVFGTATIDASNTAFDSIRSTNNGTIFMATAMIAGMVPPLAIALSTRIFKRYWSKKDVEGGNTNWFLSACFITEGAIPYAAEDPKRVIPSCVAGSAVTGAILTGFGVTLSAPHGGVFVFPLLGIQDNGSNWFTMPTQAGSMGIAILIAFVALFAGALISAAILGFWRMKNIKDGTLILK</sequence>
<keyword evidence="7" id="KW-0598">Phosphotransferase system</keyword>
<dbReference type="EMBL" id="JAAVVK010000002">
    <property type="protein sequence ID" value="NKE38645.1"/>
    <property type="molecule type" value="Genomic_DNA"/>
</dbReference>